<evidence type="ECO:0000313" key="1">
    <source>
        <dbReference type="EMBL" id="QKX54368.1"/>
    </source>
</evidence>
<dbReference type="SUPFAM" id="SSF47616">
    <property type="entry name" value="GST C-terminal domain-like"/>
    <property type="match status" value="1"/>
</dbReference>
<dbReference type="Proteomes" id="UP000509510">
    <property type="component" value="Chromosome I"/>
</dbReference>
<dbReference type="AlphaFoldDB" id="A0A7H8QKI6"/>
<feature type="non-terminal residue" evidence="1">
    <location>
        <position position="1"/>
    </location>
</feature>
<dbReference type="InterPro" id="IPR036282">
    <property type="entry name" value="Glutathione-S-Trfase_C_sf"/>
</dbReference>
<dbReference type="GeneID" id="55988965"/>
<dbReference type="KEGG" id="trg:TRUGW13939_01454"/>
<dbReference type="EMBL" id="CP055898">
    <property type="protein sequence ID" value="QKX54368.1"/>
    <property type="molecule type" value="Genomic_DNA"/>
</dbReference>
<sequence length="122" mass="13776">MVLKLQKPDLCLYAPRTGRLVRKNKPTLRLSQSTLLRPSTRAQGFWHISYLASCVRRTMDFFSMVYRRGLGGPDEARVAESIAGLEGKLAAYESLLSKQKCLTGDRISLRDLSHFPYGTLVE</sequence>
<keyword evidence="2" id="KW-1185">Reference proteome</keyword>
<dbReference type="OrthoDB" id="249703at2759"/>
<dbReference type="RefSeq" id="XP_035340547.1">
    <property type="nucleotide sequence ID" value="XM_035484654.1"/>
</dbReference>
<accession>A0A7H8QKI6</accession>
<organism evidence="1 2">
    <name type="scientific">Talaromyces rugulosus</name>
    <name type="common">Penicillium rugulosum</name>
    <dbReference type="NCBI Taxonomy" id="121627"/>
    <lineage>
        <taxon>Eukaryota</taxon>
        <taxon>Fungi</taxon>
        <taxon>Dikarya</taxon>
        <taxon>Ascomycota</taxon>
        <taxon>Pezizomycotina</taxon>
        <taxon>Eurotiomycetes</taxon>
        <taxon>Eurotiomycetidae</taxon>
        <taxon>Eurotiales</taxon>
        <taxon>Trichocomaceae</taxon>
        <taxon>Talaromyces</taxon>
        <taxon>Talaromyces sect. Islandici</taxon>
    </lineage>
</organism>
<reference evidence="2" key="1">
    <citation type="submission" date="2020-06" db="EMBL/GenBank/DDBJ databases">
        <title>A chromosome-scale genome assembly of Talaromyces rugulosus W13939.</title>
        <authorList>
            <person name="Wang B."/>
            <person name="Guo L."/>
            <person name="Ye K."/>
            <person name="Wang L."/>
        </authorList>
    </citation>
    <scope>NUCLEOTIDE SEQUENCE [LARGE SCALE GENOMIC DNA]</scope>
    <source>
        <strain evidence="2">W13939</strain>
    </source>
</reference>
<name>A0A7H8QKI6_TALRU</name>
<dbReference type="Gene3D" id="1.20.1050.10">
    <property type="match status" value="1"/>
</dbReference>
<evidence type="ECO:0000313" key="2">
    <source>
        <dbReference type="Proteomes" id="UP000509510"/>
    </source>
</evidence>
<gene>
    <name evidence="1" type="ORF">TRUGW13939_01454</name>
</gene>
<proteinExistence type="predicted"/>
<protein>
    <submittedName>
        <fullName evidence="1">Uncharacterized protein</fullName>
    </submittedName>
</protein>